<gene>
    <name evidence="4" type="ORF">SAMN04489743_1136</name>
</gene>
<dbReference type="GO" id="GO:0050135">
    <property type="term" value="F:NADP+ nucleosidase activity"/>
    <property type="evidence" value="ECO:0007669"/>
    <property type="project" value="InterPro"/>
</dbReference>
<proteinExistence type="predicted"/>
<feature type="domain" description="CD-NTase-associated protein 12/Pycsar effector protein TIR" evidence="2">
    <location>
        <begin position="178"/>
        <end position="294"/>
    </location>
</feature>
<organism evidence="4 5">
    <name type="scientific">Pseudarthrobacter equi</name>
    <dbReference type="NCBI Taxonomy" id="728066"/>
    <lineage>
        <taxon>Bacteria</taxon>
        <taxon>Bacillati</taxon>
        <taxon>Actinomycetota</taxon>
        <taxon>Actinomycetes</taxon>
        <taxon>Micrococcales</taxon>
        <taxon>Micrococcaceae</taxon>
        <taxon>Pseudarthrobacter</taxon>
    </lineage>
</organism>
<dbReference type="AlphaFoldDB" id="A0A1H1VXW5"/>
<evidence type="ECO:0000313" key="4">
    <source>
        <dbReference type="EMBL" id="SDS89280.1"/>
    </source>
</evidence>
<evidence type="ECO:0000256" key="1">
    <source>
        <dbReference type="SAM" id="MobiDB-lite"/>
    </source>
</evidence>
<dbReference type="RefSeq" id="WP_091718312.1">
    <property type="nucleotide sequence ID" value="NZ_LT629779.1"/>
</dbReference>
<dbReference type="EMBL" id="LT629779">
    <property type="protein sequence ID" value="SDS89280.1"/>
    <property type="molecule type" value="Genomic_DNA"/>
</dbReference>
<dbReference type="InterPro" id="IPR019302">
    <property type="entry name" value="CAP12/PCTIR_TIR_dom"/>
</dbReference>
<dbReference type="Pfam" id="PF10137">
    <property type="entry name" value="CAP12-PCTIR_TIR"/>
    <property type="match status" value="1"/>
</dbReference>
<evidence type="ECO:0000259" key="2">
    <source>
        <dbReference type="Pfam" id="PF10137"/>
    </source>
</evidence>
<keyword evidence="5" id="KW-1185">Reference proteome</keyword>
<accession>A0A1H1VXW5</accession>
<name>A0A1H1VXW5_9MICC</name>
<evidence type="ECO:0000259" key="3">
    <source>
        <dbReference type="Pfam" id="PF18865"/>
    </source>
</evidence>
<dbReference type="OrthoDB" id="4339143at2"/>
<sequence length="317" mass="34754">MVGPTKDSNGQQLQNAVLKYVTKTFEEPDWIEIGIETGTLEIIQGHDRLLRALSWGDPDYPTHAVDVTKKILKSMGNGSMPDLDQVKVAFPRFKEWLKQNDLAMYWKVFGPAPASPEKKSGQRETATSLEDAAPWAAPWDKDIATAAPKLPKESTPSATQWEPSASAEPVTAKEEPEIFIVHGHDHDLRNEVHLFLQRVTGTNPVVLDFEASGGKTLIEKFEAKASKASVAVVLLTPDDIGAAKSSSADLQPRARQNVVFEMGFFVGSLTRSRVITINDGVETPSDVAGLVYIPRSAPNWYEKLRKELVAAGVKLIA</sequence>
<dbReference type="Pfam" id="PF18865">
    <property type="entry name" value="AbiJ_NTD5"/>
    <property type="match status" value="1"/>
</dbReference>
<feature type="region of interest" description="Disordered" evidence="1">
    <location>
        <begin position="149"/>
        <end position="172"/>
    </location>
</feature>
<evidence type="ECO:0000313" key="5">
    <source>
        <dbReference type="Proteomes" id="UP000198751"/>
    </source>
</evidence>
<feature type="compositionally biased region" description="Polar residues" evidence="1">
    <location>
        <begin position="154"/>
        <end position="163"/>
    </location>
</feature>
<dbReference type="Proteomes" id="UP000198751">
    <property type="component" value="Chromosome I"/>
</dbReference>
<feature type="domain" description="AbiJ N-terminal" evidence="3">
    <location>
        <begin position="16"/>
        <end position="74"/>
    </location>
</feature>
<reference evidence="5" key="1">
    <citation type="submission" date="2016-10" db="EMBL/GenBank/DDBJ databases">
        <authorList>
            <person name="Varghese N."/>
            <person name="Submissions S."/>
        </authorList>
    </citation>
    <scope>NUCLEOTIDE SEQUENCE [LARGE SCALE GENOMIC DNA]</scope>
    <source>
        <strain evidence="5">IMMIB L-1606</strain>
    </source>
</reference>
<dbReference type="InterPro" id="IPR040508">
    <property type="entry name" value="AbiJ_NTD5"/>
</dbReference>
<protein>
    <submittedName>
        <fullName evidence="4">Predicted nucleotide-binding protein containing TIR-like domain-containing protein</fullName>
    </submittedName>
</protein>
<feature type="region of interest" description="Disordered" evidence="1">
    <location>
        <begin position="113"/>
        <end position="132"/>
    </location>
</feature>